<accession>A0A9W6R0N9</accession>
<comment type="caution">
    <text evidence="2">The sequence shown here is derived from an EMBL/GenBank/DDBJ whole genome shotgun (WGS) entry which is preliminary data.</text>
</comment>
<feature type="region of interest" description="Disordered" evidence="1">
    <location>
        <begin position="1"/>
        <end position="21"/>
    </location>
</feature>
<evidence type="ECO:0000313" key="3">
    <source>
        <dbReference type="Proteomes" id="UP001165136"/>
    </source>
</evidence>
<protein>
    <submittedName>
        <fullName evidence="2">Uncharacterized protein</fullName>
    </submittedName>
</protein>
<feature type="compositionally biased region" description="Polar residues" evidence="1">
    <location>
        <begin position="9"/>
        <end position="20"/>
    </location>
</feature>
<evidence type="ECO:0000256" key="1">
    <source>
        <dbReference type="SAM" id="MobiDB-lite"/>
    </source>
</evidence>
<organism evidence="2 3">
    <name type="scientific">Amycolatopsis taiwanensis</name>
    <dbReference type="NCBI Taxonomy" id="342230"/>
    <lineage>
        <taxon>Bacteria</taxon>
        <taxon>Bacillati</taxon>
        <taxon>Actinomycetota</taxon>
        <taxon>Actinomycetes</taxon>
        <taxon>Pseudonocardiales</taxon>
        <taxon>Pseudonocardiaceae</taxon>
        <taxon>Amycolatopsis</taxon>
    </lineage>
</organism>
<dbReference type="Proteomes" id="UP001165136">
    <property type="component" value="Unassembled WGS sequence"/>
</dbReference>
<sequence length="80" mass="8788">MDRRDDVGGQSTAIADSPWQQWPDALRAQGQQVLAQLRAGRPGVAVELIDELMADLAARRETLADSANRVFEPSTDDRNP</sequence>
<dbReference type="AlphaFoldDB" id="A0A9W6R0N9"/>
<dbReference type="RefSeq" id="WP_052371879.1">
    <property type="nucleotide sequence ID" value="NZ_BSTI01000004.1"/>
</dbReference>
<gene>
    <name evidence="2" type="ORF">Atai01_20140</name>
</gene>
<reference evidence="2" key="1">
    <citation type="submission" date="2023-03" db="EMBL/GenBank/DDBJ databases">
        <title>Amycolatopsis taiwanensis NBRC 103393.</title>
        <authorList>
            <person name="Ichikawa N."/>
            <person name="Sato H."/>
            <person name="Tonouchi N."/>
        </authorList>
    </citation>
    <scope>NUCLEOTIDE SEQUENCE</scope>
    <source>
        <strain evidence="2">NBRC 103393</strain>
    </source>
</reference>
<dbReference type="EMBL" id="BSTI01000004">
    <property type="protein sequence ID" value="GLY65395.1"/>
    <property type="molecule type" value="Genomic_DNA"/>
</dbReference>
<proteinExistence type="predicted"/>
<evidence type="ECO:0000313" key="2">
    <source>
        <dbReference type="EMBL" id="GLY65395.1"/>
    </source>
</evidence>
<keyword evidence="3" id="KW-1185">Reference proteome</keyword>
<name>A0A9W6R0N9_9PSEU</name>